<evidence type="ECO:0000256" key="4">
    <source>
        <dbReference type="PIRSR" id="PIRSR602401-1"/>
    </source>
</evidence>
<comment type="cofactor">
    <cofactor evidence="4">
        <name>heme</name>
        <dbReference type="ChEBI" id="CHEBI:30413"/>
    </cofactor>
</comment>
<dbReference type="InterPro" id="IPR036396">
    <property type="entry name" value="Cyt_P450_sf"/>
</dbReference>
<reference evidence="7" key="1">
    <citation type="journal article" date="2017" name="Nat. Commun.">
        <title>The North American bullfrog draft genome provides insight into hormonal regulation of long noncoding RNA.</title>
        <authorList>
            <person name="Hammond S.A."/>
            <person name="Warren R.L."/>
            <person name="Vandervalk B.P."/>
            <person name="Kucuk E."/>
            <person name="Khan H."/>
            <person name="Gibb E.A."/>
            <person name="Pandoh P."/>
            <person name="Kirk H."/>
            <person name="Zhao Y."/>
            <person name="Jones M."/>
            <person name="Mungall A.J."/>
            <person name="Coope R."/>
            <person name="Pleasance S."/>
            <person name="Moore R.A."/>
            <person name="Holt R.A."/>
            <person name="Round J.M."/>
            <person name="Ohora S."/>
            <person name="Walle B.V."/>
            <person name="Veldhoen N."/>
            <person name="Helbing C.C."/>
            <person name="Birol I."/>
        </authorList>
    </citation>
    <scope>NUCLEOTIDE SEQUENCE [LARGE SCALE GENOMIC DNA]</scope>
</reference>
<keyword evidence="4 5" id="KW-0479">Metal-binding</keyword>
<dbReference type="Gene3D" id="1.10.630.10">
    <property type="entry name" value="Cytochrome P450"/>
    <property type="match status" value="2"/>
</dbReference>
<dbReference type="AlphaFoldDB" id="A0A2G9RNH2"/>
<dbReference type="OrthoDB" id="1470350at2759"/>
<keyword evidence="7" id="KW-1185">Reference proteome</keyword>
<dbReference type="PROSITE" id="PS00086">
    <property type="entry name" value="CYTOCHROME_P450"/>
    <property type="match status" value="1"/>
</dbReference>
<dbReference type="GO" id="GO:0005506">
    <property type="term" value="F:iron ion binding"/>
    <property type="evidence" value="ECO:0007669"/>
    <property type="project" value="InterPro"/>
</dbReference>
<evidence type="ECO:0000256" key="3">
    <source>
        <dbReference type="ARBA" id="ARBA00023004"/>
    </source>
</evidence>
<dbReference type="EMBL" id="KV934847">
    <property type="protein sequence ID" value="PIO29430.1"/>
    <property type="molecule type" value="Genomic_DNA"/>
</dbReference>
<dbReference type="Pfam" id="PF00067">
    <property type="entry name" value="p450"/>
    <property type="match status" value="1"/>
</dbReference>
<dbReference type="InterPro" id="IPR001128">
    <property type="entry name" value="Cyt_P450"/>
</dbReference>
<gene>
    <name evidence="6" type="ORF">AB205_0088560</name>
</gene>
<keyword evidence="3 4" id="KW-0408">Iron</keyword>
<dbReference type="PRINTS" id="PR00385">
    <property type="entry name" value="P450"/>
</dbReference>
<dbReference type="InterPro" id="IPR002401">
    <property type="entry name" value="Cyt_P450_E_grp-I"/>
</dbReference>
<accession>A0A2G9RNH2</accession>
<dbReference type="PANTHER" id="PTHR24291:SF193">
    <property type="entry name" value="CYTOCHROME P450 4V2"/>
    <property type="match status" value="1"/>
</dbReference>
<sequence>MLLKATDDAGNTLSHKDIREEVDTFMFEGHDTTAAALNWSLFLLGSHPEIQAKVHKELDETFGGFHVPKGVNVVIVPFALHRDPEYFPEPEEFRPERFLPENSSGRNPYAYIPFSAGLRNCIGQRFALMEEKVVLSTILRNFSVKASQKKDELCLVGELILRPQDGMWIELEHRTPRSATQTL</sequence>
<evidence type="ECO:0000313" key="7">
    <source>
        <dbReference type="Proteomes" id="UP000228934"/>
    </source>
</evidence>
<dbReference type="SUPFAM" id="SSF48264">
    <property type="entry name" value="Cytochrome P450"/>
    <property type="match status" value="1"/>
</dbReference>
<evidence type="ECO:0000256" key="1">
    <source>
        <dbReference type="ARBA" id="ARBA00010617"/>
    </source>
</evidence>
<evidence type="ECO:0000313" key="6">
    <source>
        <dbReference type="EMBL" id="PIO29430.1"/>
    </source>
</evidence>
<organism evidence="6 7">
    <name type="scientific">Aquarana catesbeiana</name>
    <name type="common">American bullfrog</name>
    <name type="synonym">Rana catesbeiana</name>
    <dbReference type="NCBI Taxonomy" id="8400"/>
    <lineage>
        <taxon>Eukaryota</taxon>
        <taxon>Metazoa</taxon>
        <taxon>Chordata</taxon>
        <taxon>Craniata</taxon>
        <taxon>Vertebrata</taxon>
        <taxon>Euteleostomi</taxon>
        <taxon>Amphibia</taxon>
        <taxon>Batrachia</taxon>
        <taxon>Anura</taxon>
        <taxon>Neobatrachia</taxon>
        <taxon>Ranoidea</taxon>
        <taxon>Ranidae</taxon>
        <taxon>Aquarana</taxon>
    </lineage>
</organism>
<keyword evidence="5" id="KW-0560">Oxidoreductase</keyword>
<dbReference type="PRINTS" id="PR00463">
    <property type="entry name" value="EP450I"/>
</dbReference>
<dbReference type="GO" id="GO:0020037">
    <property type="term" value="F:heme binding"/>
    <property type="evidence" value="ECO:0007669"/>
    <property type="project" value="InterPro"/>
</dbReference>
<keyword evidence="5" id="KW-0503">Monooxygenase</keyword>
<dbReference type="InterPro" id="IPR050196">
    <property type="entry name" value="Cytochrome_P450_Monoox"/>
</dbReference>
<evidence type="ECO:0000256" key="5">
    <source>
        <dbReference type="RuleBase" id="RU000461"/>
    </source>
</evidence>
<proteinExistence type="inferred from homology"/>
<dbReference type="Proteomes" id="UP000228934">
    <property type="component" value="Unassembled WGS sequence"/>
</dbReference>
<keyword evidence="2 4" id="KW-0349">Heme</keyword>
<evidence type="ECO:0000256" key="2">
    <source>
        <dbReference type="ARBA" id="ARBA00022617"/>
    </source>
</evidence>
<protein>
    <recommendedName>
        <fullName evidence="8">Cytochrome P450 4V2</fullName>
    </recommendedName>
</protein>
<dbReference type="PANTHER" id="PTHR24291">
    <property type="entry name" value="CYTOCHROME P450 FAMILY 4"/>
    <property type="match status" value="1"/>
</dbReference>
<feature type="binding site" description="axial binding residue" evidence="4">
    <location>
        <position position="121"/>
    </location>
    <ligand>
        <name>heme</name>
        <dbReference type="ChEBI" id="CHEBI:30413"/>
    </ligand>
    <ligandPart>
        <name>Fe</name>
        <dbReference type="ChEBI" id="CHEBI:18248"/>
    </ligandPart>
</feature>
<comment type="similarity">
    <text evidence="1 5">Belongs to the cytochrome P450 family.</text>
</comment>
<dbReference type="GO" id="GO:0004497">
    <property type="term" value="F:monooxygenase activity"/>
    <property type="evidence" value="ECO:0007669"/>
    <property type="project" value="UniProtKB-KW"/>
</dbReference>
<dbReference type="InterPro" id="IPR017972">
    <property type="entry name" value="Cyt_P450_CS"/>
</dbReference>
<name>A0A2G9RNH2_AQUCT</name>
<dbReference type="GO" id="GO:0016705">
    <property type="term" value="F:oxidoreductase activity, acting on paired donors, with incorporation or reduction of molecular oxygen"/>
    <property type="evidence" value="ECO:0007669"/>
    <property type="project" value="InterPro"/>
</dbReference>
<evidence type="ECO:0008006" key="8">
    <source>
        <dbReference type="Google" id="ProtNLM"/>
    </source>
</evidence>